<comment type="caution">
    <text evidence="1">The sequence shown here is derived from an EMBL/GenBank/DDBJ whole genome shotgun (WGS) entry which is preliminary data.</text>
</comment>
<sequence length="133" mass="15536">MEADFDNSVHWVFITDESGMATIFPQVKSKLTTKGIHHISVVYYSPDQVFSFRRELDILVRHYPTVLFTYFISSEVSDNFFQEHPELESIINANTMSQMEFMVCGNEEFCDKASELLYFLDIPQKTIQKSLFI</sequence>
<accession>A0ABT6YWK5</accession>
<keyword evidence="2" id="KW-1185">Reference proteome</keyword>
<evidence type="ECO:0000313" key="1">
    <source>
        <dbReference type="EMBL" id="MDI9867506.1"/>
    </source>
</evidence>
<reference evidence="1 2" key="1">
    <citation type="submission" date="2023-05" db="EMBL/GenBank/DDBJ databases">
        <title>Novel species of genus Flectobacillus isolated from stream in China.</title>
        <authorList>
            <person name="Lu H."/>
        </authorList>
    </citation>
    <scope>NUCLEOTIDE SEQUENCE [LARGE SCALE GENOMIC DNA]</scope>
    <source>
        <strain evidence="1 2">DC10W</strain>
    </source>
</reference>
<dbReference type="EMBL" id="JASHID010000033">
    <property type="protein sequence ID" value="MDI9867506.1"/>
    <property type="molecule type" value="Genomic_DNA"/>
</dbReference>
<dbReference type="Proteomes" id="UP001236569">
    <property type="component" value="Unassembled WGS sequence"/>
</dbReference>
<dbReference type="InterPro" id="IPR039261">
    <property type="entry name" value="FNR_nucleotide-bd"/>
</dbReference>
<dbReference type="RefSeq" id="WP_283372138.1">
    <property type="nucleotide sequence ID" value="NZ_JASHID010000033.1"/>
</dbReference>
<evidence type="ECO:0000313" key="2">
    <source>
        <dbReference type="Proteomes" id="UP001236569"/>
    </source>
</evidence>
<gene>
    <name evidence="1" type="ORF">QM480_24390</name>
</gene>
<dbReference type="SUPFAM" id="SSF52343">
    <property type="entry name" value="Ferredoxin reductase-like, C-terminal NADP-linked domain"/>
    <property type="match status" value="1"/>
</dbReference>
<protein>
    <submittedName>
        <fullName evidence="1">Uncharacterized protein</fullName>
    </submittedName>
</protein>
<proteinExistence type="predicted"/>
<dbReference type="Gene3D" id="3.40.50.80">
    <property type="entry name" value="Nucleotide-binding domain of ferredoxin-NADP reductase (FNR) module"/>
    <property type="match status" value="1"/>
</dbReference>
<organism evidence="1 2">
    <name type="scientific">Flectobacillus longus</name>
    <dbReference type="NCBI Taxonomy" id="2984207"/>
    <lineage>
        <taxon>Bacteria</taxon>
        <taxon>Pseudomonadati</taxon>
        <taxon>Bacteroidota</taxon>
        <taxon>Cytophagia</taxon>
        <taxon>Cytophagales</taxon>
        <taxon>Flectobacillaceae</taxon>
        <taxon>Flectobacillus</taxon>
    </lineage>
</organism>
<name>A0ABT6YWK5_9BACT</name>